<comment type="caution">
    <text evidence="4">The sequence shown here is derived from an EMBL/GenBank/DDBJ whole genome shotgun (WGS) entry which is preliminary data.</text>
</comment>
<dbReference type="InterPro" id="IPR023408">
    <property type="entry name" value="MscS_beta-dom_sf"/>
</dbReference>
<feature type="transmembrane region" description="Helical" evidence="2">
    <location>
        <begin position="449"/>
        <end position="478"/>
    </location>
</feature>
<feature type="chain" id="PRO_5031385372" evidence="3">
    <location>
        <begin position="33"/>
        <end position="666"/>
    </location>
</feature>
<organism evidence="4 5">
    <name type="scientific">Granulicella mallensis</name>
    <dbReference type="NCBI Taxonomy" id="940614"/>
    <lineage>
        <taxon>Bacteria</taxon>
        <taxon>Pseudomonadati</taxon>
        <taxon>Acidobacteriota</taxon>
        <taxon>Terriglobia</taxon>
        <taxon>Terriglobales</taxon>
        <taxon>Acidobacteriaceae</taxon>
        <taxon>Granulicella</taxon>
    </lineage>
</organism>
<protein>
    <submittedName>
        <fullName evidence="4">Cell division protein FtsB</fullName>
    </submittedName>
</protein>
<evidence type="ECO:0000256" key="2">
    <source>
        <dbReference type="SAM" id="Phobius"/>
    </source>
</evidence>
<dbReference type="AlphaFoldDB" id="A0A7W7ZQV4"/>
<feature type="region of interest" description="Disordered" evidence="1">
    <location>
        <begin position="301"/>
        <end position="332"/>
    </location>
</feature>
<keyword evidence="4" id="KW-0132">Cell division</keyword>
<proteinExistence type="predicted"/>
<keyword evidence="3" id="KW-0732">Signal</keyword>
<dbReference type="Proteomes" id="UP000584867">
    <property type="component" value="Unassembled WGS sequence"/>
</dbReference>
<dbReference type="EMBL" id="JACHIO010000011">
    <property type="protein sequence ID" value="MBB5064455.1"/>
    <property type="molecule type" value="Genomic_DNA"/>
</dbReference>
<evidence type="ECO:0000313" key="5">
    <source>
        <dbReference type="Proteomes" id="UP000584867"/>
    </source>
</evidence>
<evidence type="ECO:0000256" key="1">
    <source>
        <dbReference type="SAM" id="MobiDB-lite"/>
    </source>
</evidence>
<name>A0A7W7ZQV4_9BACT</name>
<feature type="signal peptide" evidence="3">
    <location>
        <begin position="1"/>
        <end position="32"/>
    </location>
</feature>
<dbReference type="Gene3D" id="2.30.30.60">
    <property type="match status" value="1"/>
</dbReference>
<feature type="compositionally biased region" description="Pro residues" evidence="1">
    <location>
        <begin position="312"/>
        <end position="326"/>
    </location>
</feature>
<dbReference type="RefSeq" id="WP_260331061.1">
    <property type="nucleotide sequence ID" value="NZ_JACHIO010000011.1"/>
</dbReference>
<keyword evidence="4" id="KW-0131">Cell cycle</keyword>
<dbReference type="GO" id="GO:0051301">
    <property type="term" value="P:cell division"/>
    <property type="evidence" value="ECO:0007669"/>
    <property type="project" value="UniProtKB-KW"/>
</dbReference>
<sequence>MQKRSARPSRKVVLLSVFAATLLAGSAVTQYAAHGQQAASASFDPAARSRDILAHLNTVIQFYRASMQPIQKAGEPNDIVYRDQAVALSSQVAGYAFQSAKAEATLMAGYQAHQGTAPGAAPGAAPSEPGTSEQQRMQSTEANVEKQISDLQAREAALDKQIDSANAKTLPGLQAQRKQAQGALDLATAMKDALQKIVSITDAQNSSGIAADIDRLQSSVPELQSKNKTAAPQITTLDAAKSSGVTSQGAVLFELFETRRALDNLVQENANLKKQALDLRTPVSNILRNLIKQGQLFSQQAEDSGDQAASTPAPPAAPPTTPPAATPPAAGQPNITSITTQFKVLSAAAVPLSQEIIVLEQSSANLSAWRSSVDEEYFSILHTLLLRILVIAIALAIILGGGEIWSRATNKYIRDIRRRRQFLIVRRVVVGFLSVIVILFGFVTQFNSLATFAGFITAGIAVGLQTILLSVAAYFFIIGRYGVKVGDRITISSVTGDVIDVGLVRFYMMELAGSGTELNPTGRVAVFSNAVLFQAGTPLYKQIPGTEYAWHELIVKFTDAANYKLVCEAMLKELHAVYDGYRSSIELQHRVVENWMQTSIAPPAIESRLQFNGGTFQLWARFPVLIRHASETDEKLTRALVELIATNPEIKSSVASTPLIQASIRG</sequence>
<evidence type="ECO:0000313" key="4">
    <source>
        <dbReference type="EMBL" id="MBB5064455.1"/>
    </source>
</evidence>
<feature type="transmembrane region" description="Helical" evidence="2">
    <location>
        <begin position="423"/>
        <end position="443"/>
    </location>
</feature>
<feature type="compositionally biased region" description="Polar residues" evidence="1">
    <location>
        <begin position="133"/>
        <end position="142"/>
    </location>
</feature>
<gene>
    <name evidence="4" type="ORF">HDF15_002813</name>
</gene>
<evidence type="ECO:0000256" key="3">
    <source>
        <dbReference type="SAM" id="SignalP"/>
    </source>
</evidence>
<reference evidence="4 5" key="1">
    <citation type="submission" date="2020-08" db="EMBL/GenBank/DDBJ databases">
        <title>Genomic Encyclopedia of Type Strains, Phase IV (KMG-V): Genome sequencing to study the core and pangenomes of soil and plant-associated prokaryotes.</title>
        <authorList>
            <person name="Whitman W."/>
        </authorList>
    </citation>
    <scope>NUCLEOTIDE SEQUENCE [LARGE SCALE GENOMIC DNA]</scope>
    <source>
        <strain evidence="4 5">X5P3</strain>
    </source>
</reference>
<keyword evidence="2" id="KW-0472">Membrane</keyword>
<keyword evidence="2" id="KW-0812">Transmembrane</keyword>
<keyword evidence="2" id="KW-1133">Transmembrane helix</keyword>
<feature type="compositionally biased region" description="Low complexity" evidence="1">
    <location>
        <begin position="115"/>
        <end position="132"/>
    </location>
</feature>
<feature type="transmembrane region" description="Helical" evidence="2">
    <location>
        <begin position="380"/>
        <end position="402"/>
    </location>
</feature>
<feature type="region of interest" description="Disordered" evidence="1">
    <location>
        <begin position="115"/>
        <end position="147"/>
    </location>
</feature>
<accession>A0A7W7ZQV4</accession>